<reference evidence="1" key="1">
    <citation type="submission" date="2013-11" db="EMBL/GenBank/DDBJ databases">
        <title>Genome sequence of the fusiform rust pathogen reveals effectors for host alternation and coevolution with pine.</title>
        <authorList>
            <consortium name="DOE Joint Genome Institute"/>
            <person name="Smith K."/>
            <person name="Pendleton A."/>
            <person name="Kubisiak T."/>
            <person name="Anderson C."/>
            <person name="Salamov A."/>
            <person name="Aerts A."/>
            <person name="Riley R."/>
            <person name="Clum A."/>
            <person name="Lindquist E."/>
            <person name="Ence D."/>
            <person name="Campbell M."/>
            <person name="Kronenberg Z."/>
            <person name="Feau N."/>
            <person name="Dhillon B."/>
            <person name="Hamelin R."/>
            <person name="Burleigh J."/>
            <person name="Smith J."/>
            <person name="Yandell M."/>
            <person name="Nelson C."/>
            <person name="Grigoriev I."/>
            <person name="Davis J."/>
        </authorList>
    </citation>
    <scope>NUCLEOTIDE SEQUENCE</scope>
    <source>
        <strain evidence="1">G11</strain>
    </source>
</reference>
<gene>
    <name evidence="1" type="ORF">CROQUDRAFT_98346</name>
</gene>
<keyword evidence="2" id="KW-1185">Reference proteome</keyword>
<protein>
    <submittedName>
        <fullName evidence="1">Uncharacterized protein</fullName>
    </submittedName>
</protein>
<name>A0A9P6NCL4_9BASI</name>
<evidence type="ECO:0000313" key="2">
    <source>
        <dbReference type="Proteomes" id="UP000886653"/>
    </source>
</evidence>
<dbReference type="AlphaFoldDB" id="A0A9P6NCL4"/>
<accession>A0A9P6NCL4</accession>
<comment type="caution">
    <text evidence="1">The sequence shown here is derived from an EMBL/GenBank/DDBJ whole genome shotgun (WGS) entry which is preliminary data.</text>
</comment>
<evidence type="ECO:0000313" key="1">
    <source>
        <dbReference type="EMBL" id="KAG0141782.1"/>
    </source>
</evidence>
<dbReference type="EMBL" id="MU167371">
    <property type="protein sequence ID" value="KAG0141782.1"/>
    <property type="molecule type" value="Genomic_DNA"/>
</dbReference>
<sequence length="219" mass="24323">MPFDSDQVVEMSALLAGHCSQLRVLCYGTIRAQVAIRNGGRLSTVFHPHELNATTHLHTRRLSQSRGRLGTLGGRCSPPGRGEEPAQVFDDFFEVVSVDVDPPILLLTLIQFSTDGSPRMKPHLSPHFDWFGFATVFGHLHGMPVPVAWTLREKRDDNRSKGTAFLINYIPPCQLKRLPGTPLRSLDFDSILFSDPAHGIPLALDYTIKGSLYRKLPGL</sequence>
<dbReference type="Proteomes" id="UP000886653">
    <property type="component" value="Unassembled WGS sequence"/>
</dbReference>
<organism evidence="1 2">
    <name type="scientific">Cronartium quercuum f. sp. fusiforme G11</name>
    <dbReference type="NCBI Taxonomy" id="708437"/>
    <lineage>
        <taxon>Eukaryota</taxon>
        <taxon>Fungi</taxon>
        <taxon>Dikarya</taxon>
        <taxon>Basidiomycota</taxon>
        <taxon>Pucciniomycotina</taxon>
        <taxon>Pucciniomycetes</taxon>
        <taxon>Pucciniales</taxon>
        <taxon>Coleosporiaceae</taxon>
        <taxon>Cronartium</taxon>
    </lineage>
</organism>
<proteinExistence type="predicted"/>